<evidence type="ECO:0000256" key="6">
    <source>
        <dbReference type="ARBA" id="ARBA00022989"/>
    </source>
</evidence>
<organism evidence="13">
    <name type="scientific">Physcomitrium patens</name>
    <name type="common">Spreading-leaved earth moss</name>
    <name type="synonym">Physcomitrella patens</name>
    <dbReference type="NCBI Taxonomy" id="3218"/>
    <lineage>
        <taxon>Eukaryota</taxon>
        <taxon>Viridiplantae</taxon>
        <taxon>Streptophyta</taxon>
        <taxon>Embryophyta</taxon>
        <taxon>Bryophyta</taxon>
        <taxon>Bryophytina</taxon>
        <taxon>Bryopsida</taxon>
        <taxon>Funariidae</taxon>
        <taxon>Funariales</taxon>
        <taxon>Funariaceae</taxon>
        <taxon>Physcomitrium</taxon>
    </lineage>
</organism>
<dbReference type="Gene3D" id="1.20.1510.10">
    <property type="entry name" value="Cation efflux protein transmembrane domain"/>
    <property type="match status" value="1"/>
</dbReference>
<dbReference type="InterPro" id="IPR027470">
    <property type="entry name" value="Cation_efflux_CTD"/>
</dbReference>
<feature type="transmembrane region" description="Helical" evidence="10">
    <location>
        <begin position="230"/>
        <end position="253"/>
    </location>
</feature>
<evidence type="ECO:0000259" key="11">
    <source>
        <dbReference type="Pfam" id="PF01545"/>
    </source>
</evidence>
<reference evidence="13 15" key="2">
    <citation type="journal article" date="2018" name="Plant J.">
        <title>The Physcomitrella patens chromosome-scale assembly reveals moss genome structure and evolution.</title>
        <authorList>
            <person name="Lang D."/>
            <person name="Ullrich K.K."/>
            <person name="Murat F."/>
            <person name="Fuchs J."/>
            <person name="Jenkins J."/>
            <person name="Haas F.B."/>
            <person name="Piednoel M."/>
            <person name="Gundlach H."/>
            <person name="Van Bel M."/>
            <person name="Meyberg R."/>
            <person name="Vives C."/>
            <person name="Morata J."/>
            <person name="Symeonidi A."/>
            <person name="Hiss M."/>
            <person name="Muchero W."/>
            <person name="Kamisugi Y."/>
            <person name="Saleh O."/>
            <person name="Blanc G."/>
            <person name="Decker E.L."/>
            <person name="van Gessel N."/>
            <person name="Grimwood J."/>
            <person name="Hayes R.D."/>
            <person name="Graham S.W."/>
            <person name="Gunter L.E."/>
            <person name="McDaniel S.F."/>
            <person name="Hoernstein S.N.W."/>
            <person name="Larsson A."/>
            <person name="Li F.W."/>
            <person name="Perroud P.F."/>
            <person name="Phillips J."/>
            <person name="Ranjan P."/>
            <person name="Rokshar D.S."/>
            <person name="Rothfels C.J."/>
            <person name="Schneider L."/>
            <person name="Shu S."/>
            <person name="Stevenson D.W."/>
            <person name="Thummler F."/>
            <person name="Tillich M."/>
            <person name="Villarreal Aguilar J.C."/>
            <person name="Widiez T."/>
            <person name="Wong G.K."/>
            <person name="Wymore A."/>
            <person name="Zhang Y."/>
            <person name="Zimmer A.D."/>
            <person name="Quatrano R.S."/>
            <person name="Mayer K.F.X."/>
            <person name="Goodstein D."/>
            <person name="Casacuberta J.M."/>
            <person name="Vandepoele K."/>
            <person name="Reski R."/>
            <person name="Cuming A.C."/>
            <person name="Tuskan G.A."/>
            <person name="Maumus F."/>
            <person name="Salse J."/>
            <person name="Schmutz J."/>
            <person name="Rensing S.A."/>
        </authorList>
    </citation>
    <scope>NUCLEOTIDE SEQUENCE [LARGE SCALE GENOMIC DNA]</scope>
    <source>
        <strain evidence="14 15">cv. Gransden 2004</strain>
    </source>
</reference>
<dbReference type="PANTHER" id="PTHR11562:SF17">
    <property type="entry name" value="RE54080P-RELATED"/>
    <property type="match status" value="1"/>
</dbReference>
<evidence type="ECO:0000256" key="8">
    <source>
        <dbReference type="ARBA" id="ARBA00023136"/>
    </source>
</evidence>
<evidence type="ECO:0000256" key="1">
    <source>
        <dbReference type="ARBA" id="ARBA00004141"/>
    </source>
</evidence>
<comment type="similarity">
    <text evidence="2">Belongs to the cation diffusion facilitator (CDF) transporter (TC 2.A.4) family. SLC30A subfamily.</text>
</comment>
<dbReference type="Gramene" id="Pp3c2_16170V3.1">
    <property type="protein sequence ID" value="Pp3c2_16170V3.1"/>
    <property type="gene ID" value="Pp3c2_16170"/>
</dbReference>
<evidence type="ECO:0000256" key="2">
    <source>
        <dbReference type="ARBA" id="ARBA00008873"/>
    </source>
</evidence>
<evidence type="ECO:0000313" key="15">
    <source>
        <dbReference type="Proteomes" id="UP000006727"/>
    </source>
</evidence>
<keyword evidence="15" id="KW-1185">Reference proteome</keyword>
<evidence type="ECO:0000313" key="13">
    <source>
        <dbReference type="EMBL" id="PNR59962.1"/>
    </source>
</evidence>
<evidence type="ECO:0000259" key="12">
    <source>
        <dbReference type="Pfam" id="PF16916"/>
    </source>
</evidence>
<feature type="transmembrane region" description="Helical" evidence="10">
    <location>
        <begin position="135"/>
        <end position="154"/>
    </location>
</feature>
<evidence type="ECO:0000256" key="3">
    <source>
        <dbReference type="ARBA" id="ARBA00022448"/>
    </source>
</evidence>
<feature type="transmembrane region" description="Helical" evidence="10">
    <location>
        <begin position="93"/>
        <end position="115"/>
    </location>
</feature>
<evidence type="ECO:0000256" key="9">
    <source>
        <dbReference type="SAM" id="MobiDB-lite"/>
    </source>
</evidence>
<evidence type="ECO:0000313" key="14">
    <source>
        <dbReference type="EnsemblPlants" id="Pp3c2_16170V3.1"/>
    </source>
</evidence>
<dbReference type="GO" id="GO:0071577">
    <property type="term" value="P:zinc ion transmembrane transport"/>
    <property type="evidence" value="ECO:0000318"/>
    <property type="project" value="GO_Central"/>
</dbReference>
<keyword evidence="6 10" id="KW-1133">Transmembrane helix</keyword>
<dbReference type="InParanoid" id="A0A2K1L1Q9"/>
<dbReference type="InterPro" id="IPR027469">
    <property type="entry name" value="Cation_efflux_TMD_sf"/>
</dbReference>
<accession>A0A2K1L1Q9</accession>
<evidence type="ECO:0000256" key="4">
    <source>
        <dbReference type="ARBA" id="ARBA00022692"/>
    </source>
</evidence>
<feature type="domain" description="Cation efflux protein cytoplasmic" evidence="12">
    <location>
        <begin position="292"/>
        <end position="366"/>
    </location>
</feature>
<evidence type="ECO:0000256" key="10">
    <source>
        <dbReference type="SAM" id="Phobius"/>
    </source>
</evidence>
<dbReference type="Pfam" id="PF01545">
    <property type="entry name" value="Cation_efflux"/>
    <property type="match status" value="1"/>
</dbReference>
<feature type="region of interest" description="Disordered" evidence="9">
    <location>
        <begin position="196"/>
        <end position="216"/>
    </location>
</feature>
<dbReference type="InterPro" id="IPR050681">
    <property type="entry name" value="CDF/SLC30A"/>
</dbReference>
<dbReference type="InterPro" id="IPR036837">
    <property type="entry name" value="Cation_efflux_CTD_sf"/>
</dbReference>
<evidence type="ECO:0000256" key="5">
    <source>
        <dbReference type="ARBA" id="ARBA00022906"/>
    </source>
</evidence>
<dbReference type="Pfam" id="PF16916">
    <property type="entry name" value="ZT_dimer"/>
    <property type="match status" value="1"/>
</dbReference>
<dbReference type="AlphaFoldDB" id="A0A2K1L1Q9"/>
<dbReference type="GO" id="GO:0005385">
    <property type="term" value="F:zinc ion transmembrane transporter activity"/>
    <property type="evidence" value="ECO:0000318"/>
    <property type="project" value="GO_Central"/>
</dbReference>
<feature type="transmembrane region" description="Helical" evidence="10">
    <location>
        <begin position="259"/>
        <end position="280"/>
    </location>
</feature>
<comment type="subcellular location">
    <subcellularLocation>
        <location evidence="1">Membrane</location>
        <topology evidence="1">Multi-pass membrane protein</topology>
    </subcellularLocation>
</comment>
<reference evidence="14" key="3">
    <citation type="submission" date="2020-12" db="UniProtKB">
        <authorList>
            <consortium name="EnsemblPlants"/>
        </authorList>
    </citation>
    <scope>IDENTIFICATION</scope>
</reference>
<protein>
    <submittedName>
        <fullName evidence="13 14">Uncharacterized protein</fullName>
    </submittedName>
</protein>
<keyword evidence="5" id="KW-0864">Zinc transport</keyword>
<keyword evidence="8 10" id="KW-0472">Membrane</keyword>
<evidence type="ECO:0000256" key="7">
    <source>
        <dbReference type="ARBA" id="ARBA00023065"/>
    </source>
</evidence>
<dbReference type="STRING" id="3218.A0A2K1L1Q9"/>
<keyword evidence="4 10" id="KW-0812">Transmembrane</keyword>
<gene>
    <name evidence="13" type="ORF">PHYPA_002754</name>
</gene>
<keyword evidence="5" id="KW-0862">Zinc</keyword>
<dbReference type="GO" id="GO:0005773">
    <property type="term" value="C:vacuole"/>
    <property type="evidence" value="ECO:0000318"/>
    <property type="project" value="GO_Central"/>
</dbReference>
<dbReference type="EMBL" id="ABEU02000002">
    <property type="protein sequence ID" value="PNR59962.1"/>
    <property type="molecule type" value="Genomic_DNA"/>
</dbReference>
<dbReference type="GO" id="GO:0005886">
    <property type="term" value="C:plasma membrane"/>
    <property type="evidence" value="ECO:0000318"/>
    <property type="project" value="GO_Central"/>
</dbReference>
<reference evidence="13 15" key="1">
    <citation type="journal article" date="2008" name="Science">
        <title>The Physcomitrella genome reveals evolutionary insights into the conquest of land by plants.</title>
        <authorList>
            <person name="Rensing S."/>
            <person name="Lang D."/>
            <person name="Zimmer A."/>
            <person name="Terry A."/>
            <person name="Salamov A."/>
            <person name="Shapiro H."/>
            <person name="Nishiyama T."/>
            <person name="Perroud P.-F."/>
            <person name="Lindquist E."/>
            <person name="Kamisugi Y."/>
            <person name="Tanahashi T."/>
            <person name="Sakakibara K."/>
            <person name="Fujita T."/>
            <person name="Oishi K."/>
            <person name="Shin-I T."/>
            <person name="Kuroki Y."/>
            <person name="Toyoda A."/>
            <person name="Suzuki Y."/>
            <person name="Hashimoto A."/>
            <person name="Yamaguchi K."/>
            <person name="Sugano A."/>
            <person name="Kohara Y."/>
            <person name="Fujiyama A."/>
            <person name="Anterola A."/>
            <person name="Aoki S."/>
            <person name="Ashton N."/>
            <person name="Barbazuk W.B."/>
            <person name="Barker E."/>
            <person name="Bennetzen J."/>
            <person name="Bezanilla M."/>
            <person name="Blankenship R."/>
            <person name="Cho S.H."/>
            <person name="Dutcher S."/>
            <person name="Estelle M."/>
            <person name="Fawcett J.A."/>
            <person name="Gundlach H."/>
            <person name="Hanada K."/>
            <person name="Heyl A."/>
            <person name="Hicks K.A."/>
            <person name="Hugh J."/>
            <person name="Lohr M."/>
            <person name="Mayer K."/>
            <person name="Melkozernov A."/>
            <person name="Murata T."/>
            <person name="Nelson D."/>
            <person name="Pils B."/>
            <person name="Prigge M."/>
            <person name="Reiss B."/>
            <person name="Renner T."/>
            <person name="Rombauts S."/>
            <person name="Rushton P."/>
            <person name="Sanderfoot A."/>
            <person name="Schween G."/>
            <person name="Shiu S.-H."/>
            <person name="Stueber K."/>
            <person name="Theodoulou F.L."/>
            <person name="Tu H."/>
            <person name="Van de Peer Y."/>
            <person name="Verrier P.J."/>
            <person name="Waters E."/>
            <person name="Wood A."/>
            <person name="Yang L."/>
            <person name="Cove D."/>
            <person name="Cuming A."/>
            <person name="Hasebe M."/>
            <person name="Lucas S."/>
            <person name="Mishler D.B."/>
            <person name="Reski R."/>
            <person name="Grigoriev I."/>
            <person name="Quatrano R.S."/>
            <person name="Boore J.L."/>
        </authorList>
    </citation>
    <scope>NUCLEOTIDE SEQUENCE [LARGE SCALE GENOMIC DNA]</scope>
    <source>
        <strain evidence="14 15">cv. Gransden 2004</strain>
    </source>
</reference>
<dbReference type="SUPFAM" id="SSF160240">
    <property type="entry name" value="Cation efflux protein cytoplasmic domain-like"/>
    <property type="match status" value="1"/>
</dbReference>
<dbReference type="PANTHER" id="PTHR11562">
    <property type="entry name" value="CATION EFFLUX PROTEIN/ ZINC TRANSPORTER"/>
    <property type="match status" value="1"/>
</dbReference>
<dbReference type="InterPro" id="IPR002524">
    <property type="entry name" value="Cation_efflux"/>
</dbReference>
<feature type="transmembrane region" description="Helical" evidence="10">
    <location>
        <begin position="34"/>
        <end position="52"/>
    </location>
</feature>
<name>A0A2K1L1Q9_PHYPA</name>
<feature type="domain" description="Cation efflux protein transmembrane" evidence="11">
    <location>
        <begin position="34"/>
        <end position="288"/>
    </location>
</feature>
<dbReference type="SUPFAM" id="SSF161111">
    <property type="entry name" value="Cation efflux protein transmembrane domain-like"/>
    <property type="match status" value="1"/>
</dbReference>
<keyword evidence="7" id="KW-0406">Ion transport</keyword>
<dbReference type="Proteomes" id="UP000006727">
    <property type="component" value="Chromosome 2"/>
</dbReference>
<dbReference type="PaxDb" id="3218-PP1S30_333V6.1"/>
<proteinExistence type="inferred from homology"/>
<sequence>MKCANNHTCSLESNNTIEQDKIERENASKKLKKAMIFCIFFMCVEVVGGMYANSLAILTDAAHLLSDIAGFAISLFAIWASSWESTAIQSYGFFRLEILGALVSIQFIWLVTGMLLYEAFERLYDSNKDIVNGTVMFGIAILGLFVNIAMIVLLGHENYSFNIGNHEHHHNHGHDSHENGSSNSYKNHKHDNFDESFDLHGDKDHEHDTSHKNTTATVQHGHNNLNLQGAYLHVLGDAIQSIGVIIGAAAIWYNPKWKIIDVICTILFSVLVLGTTIQMLKDVLHILMESTPHEINAQEVQYGLNELPNVVAIHELHIWALTIGKTLLTCHIQVSPNANYDEVLQNVVDYLEIKFKITHTTIQIESRI</sequence>
<dbReference type="InterPro" id="IPR058533">
    <property type="entry name" value="Cation_efflux_TM"/>
</dbReference>
<keyword evidence="3" id="KW-0813">Transport</keyword>
<dbReference type="EnsemblPlants" id="Pp3c2_16170V3.1">
    <property type="protein sequence ID" value="Pp3c2_16170V3.1"/>
    <property type="gene ID" value="Pp3c2_16170"/>
</dbReference>
<dbReference type="NCBIfam" id="TIGR01297">
    <property type="entry name" value="CDF"/>
    <property type="match status" value="1"/>
</dbReference>
<feature type="compositionally biased region" description="Basic and acidic residues" evidence="9">
    <location>
        <begin position="196"/>
        <end position="211"/>
    </location>
</feature>